<dbReference type="AlphaFoldDB" id="A0A4U9XH70"/>
<dbReference type="RefSeq" id="WP_077322980.1">
    <property type="nucleotide sequence ID" value="NZ_CABEHT010000001.1"/>
</dbReference>
<feature type="transmembrane region" description="Helical" evidence="1">
    <location>
        <begin position="12"/>
        <end position="30"/>
    </location>
</feature>
<reference evidence="2 3" key="1">
    <citation type="submission" date="2019-05" db="EMBL/GenBank/DDBJ databases">
        <authorList>
            <consortium name="Pathogen Informatics"/>
        </authorList>
    </citation>
    <scope>NUCLEOTIDE SEQUENCE [LARGE SCALE GENOMIC DNA]</scope>
    <source>
        <strain evidence="2 3">NCTC5386</strain>
    </source>
</reference>
<sequence>MKTFLQSNKRYLGILVTLILIFQGALLHFQNFGKPANHLDKYPLFFGTILLIGLYAVPLVAFIRYLTKRFKVSSRVVVLSWVAGLFAGTALSTDFHVLIGFTIRNILHPSEAFIAFWGAAVSGPLAEEFGKGLVALLVLFICRKFDLKSALVSGMIVGLGFQIIEDSVYTFQDIFAAGKSPFPMLLERIVWAGCTHWLFTALFVVGLVILFGKESGLAKNKGLFWIFSALFIHFLFNIPMNSEIYDIATATLNASLYLWLLKSVMEHENLSID</sequence>
<protein>
    <submittedName>
        <fullName evidence="2">Membrane protein</fullName>
    </submittedName>
</protein>
<evidence type="ECO:0000256" key="1">
    <source>
        <dbReference type="SAM" id="Phobius"/>
    </source>
</evidence>
<evidence type="ECO:0000313" key="3">
    <source>
        <dbReference type="Proteomes" id="UP000394068"/>
    </source>
</evidence>
<feature type="transmembrane region" description="Helical" evidence="1">
    <location>
        <begin position="115"/>
        <end position="142"/>
    </location>
</feature>
<keyword evidence="1" id="KW-1133">Transmembrane helix</keyword>
<evidence type="ECO:0000313" key="2">
    <source>
        <dbReference type="EMBL" id="VTS12420.1"/>
    </source>
</evidence>
<feature type="transmembrane region" description="Helical" evidence="1">
    <location>
        <begin position="222"/>
        <end position="238"/>
    </location>
</feature>
<keyword evidence="1" id="KW-0472">Membrane</keyword>
<proteinExistence type="predicted"/>
<organism evidence="2 3">
    <name type="scientific">Streptococcus pseudoporcinus</name>
    <dbReference type="NCBI Taxonomy" id="361101"/>
    <lineage>
        <taxon>Bacteria</taxon>
        <taxon>Bacillati</taxon>
        <taxon>Bacillota</taxon>
        <taxon>Bacilli</taxon>
        <taxon>Lactobacillales</taxon>
        <taxon>Streptococcaceae</taxon>
        <taxon>Streptococcus</taxon>
    </lineage>
</organism>
<dbReference type="GO" id="GO:0008233">
    <property type="term" value="F:peptidase activity"/>
    <property type="evidence" value="ECO:0007669"/>
    <property type="project" value="InterPro"/>
</dbReference>
<feature type="transmembrane region" description="Helical" evidence="1">
    <location>
        <begin position="244"/>
        <end position="261"/>
    </location>
</feature>
<name>A0A4U9XH70_9STRE</name>
<gene>
    <name evidence="2" type="ORF">NCTC5386_00230</name>
</gene>
<dbReference type="EMBL" id="CABEHT010000001">
    <property type="protein sequence ID" value="VTS12420.1"/>
    <property type="molecule type" value="Genomic_DNA"/>
</dbReference>
<feature type="transmembrane region" description="Helical" evidence="1">
    <location>
        <begin position="42"/>
        <end position="66"/>
    </location>
</feature>
<feature type="transmembrane region" description="Helical" evidence="1">
    <location>
        <begin position="78"/>
        <end position="103"/>
    </location>
</feature>
<accession>A0A4U9XH70</accession>
<dbReference type="Proteomes" id="UP000394068">
    <property type="component" value="Unassembled WGS sequence"/>
</dbReference>
<feature type="transmembrane region" description="Helical" evidence="1">
    <location>
        <begin position="189"/>
        <end position="210"/>
    </location>
</feature>
<feature type="transmembrane region" description="Helical" evidence="1">
    <location>
        <begin position="149"/>
        <end position="169"/>
    </location>
</feature>
<keyword evidence="1" id="KW-0812">Transmembrane</keyword>
<dbReference type="Pfam" id="PF13367">
    <property type="entry name" value="PrsW-protease"/>
    <property type="match status" value="1"/>
</dbReference>
<dbReference type="InterPro" id="IPR026898">
    <property type="entry name" value="PrsW"/>
</dbReference>